<sequence>MKTFKSSLILQANALILLTLFLLVIPAKAFSLCNPAGIQTISLIAPQEILKNPVTRTTIDDVIQLLGKGFRNLDISLNNRDAGIQIILGNISPDSQAGNSRFIKGRNYDYLRYPDHEYQWDSSCKDGTIILRLSSPSFEGMSFGLYGLLQEKLGFKFYHPKRTIIPHHRNWPLPVSFQWKAFPRFDKKGFHIHSLHPI</sequence>
<protein>
    <recommendedName>
        <fullName evidence="2">Beta-hexosaminidase bacterial type N-terminal domain-containing protein</fullName>
    </recommendedName>
</protein>
<proteinExistence type="predicted"/>
<feature type="non-terminal residue" evidence="1">
    <location>
        <position position="198"/>
    </location>
</feature>
<name>A0A3B1CVV8_9ZZZZ</name>
<accession>A0A3B1CVV8</accession>
<dbReference type="EMBL" id="UOGI01000012">
    <property type="protein sequence ID" value="VAX27994.1"/>
    <property type="molecule type" value="Genomic_DNA"/>
</dbReference>
<evidence type="ECO:0000313" key="1">
    <source>
        <dbReference type="EMBL" id="VAX27994.1"/>
    </source>
</evidence>
<reference evidence="1" key="1">
    <citation type="submission" date="2018-06" db="EMBL/GenBank/DDBJ databases">
        <authorList>
            <person name="Zhirakovskaya E."/>
        </authorList>
    </citation>
    <scope>NUCLEOTIDE SEQUENCE</scope>
</reference>
<dbReference type="AlphaFoldDB" id="A0A3B1CVV8"/>
<evidence type="ECO:0008006" key="2">
    <source>
        <dbReference type="Google" id="ProtNLM"/>
    </source>
</evidence>
<gene>
    <name evidence="1" type="ORF">MNBD_NITROSPIRAE03-1033</name>
</gene>
<organism evidence="1">
    <name type="scientific">hydrothermal vent metagenome</name>
    <dbReference type="NCBI Taxonomy" id="652676"/>
    <lineage>
        <taxon>unclassified sequences</taxon>
        <taxon>metagenomes</taxon>
        <taxon>ecological metagenomes</taxon>
    </lineage>
</organism>